<feature type="region of interest" description="Disordered" evidence="1">
    <location>
        <begin position="201"/>
        <end position="231"/>
    </location>
</feature>
<evidence type="ECO:0000313" key="2">
    <source>
        <dbReference type="EMBL" id="CRZ12365.1"/>
    </source>
</evidence>
<sequence>SFTPSSRPDPLFLSQQSHSFELVSHHRFLAVPSQSTIFSAMFFSKTLLVVAALAAQVLGHAVVQPVMGVNGKAARSDTQRPSTAKPCGNTAFSKLDSSQSIAMSGTTFTATATNFNANKDGSMQFTASFDSTGTGKSFKAAKITQNGPNAPPKVGQTAELSVELPAGTTCTGGASKDSCLVSFKSASGFGNCLVVKQAGAGGAANKGNAKTKAKTTRSHPRDFVTSADELN</sequence>
<dbReference type="Pfam" id="PF11327">
    <property type="entry name" value="Egh16-like"/>
    <property type="match status" value="1"/>
</dbReference>
<evidence type="ECO:0000256" key="1">
    <source>
        <dbReference type="SAM" id="MobiDB-lite"/>
    </source>
</evidence>
<dbReference type="InterPro" id="IPR021476">
    <property type="entry name" value="Egh16-like"/>
</dbReference>
<dbReference type="PANTHER" id="PTHR34618:SF1">
    <property type="entry name" value="SECRETED PROTEIN"/>
    <property type="match status" value="1"/>
</dbReference>
<dbReference type="PANTHER" id="PTHR34618">
    <property type="entry name" value="SURFACE PROTEIN MAS1, PUTATIVE-RELATED"/>
    <property type="match status" value="1"/>
</dbReference>
<feature type="compositionally biased region" description="Basic residues" evidence="1">
    <location>
        <begin position="209"/>
        <end position="218"/>
    </location>
</feature>
<evidence type="ECO:0008006" key="3">
    <source>
        <dbReference type="Google" id="ProtNLM"/>
    </source>
</evidence>
<dbReference type="EMBL" id="HACM01011923">
    <property type="protein sequence ID" value="CRZ12365.1"/>
    <property type="molecule type" value="Transcribed_RNA"/>
</dbReference>
<name>A0A0H5RDP9_9EUKA</name>
<feature type="non-terminal residue" evidence="2">
    <location>
        <position position="1"/>
    </location>
</feature>
<dbReference type="AlphaFoldDB" id="A0A0H5RDP9"/>
<accession>A0A0H5RDP9</accession>
<organism evidence="2">
    <name type="scientific">Spongospora subterranea</name>
    <dbReference type="NCBI Taxonomy" id="70186"/>
    <lineage>
        <taxon>Eukaryota</taxon>
        <taxon>Sar</taxon>
        <taxon>Rhizaria</taxon>
        <taxon>Endomyxa</taxon>
        <taxon>Phytomyxea</taxon>
        <taxon>Plasmodiophorida</taxon>
        <taxon>Plasmodiophoridae</taxon>
        <taxon>Spongospora</taxon>
    </lineage>
</organism>
<proteinExistence type="predicted"/>
<protein>
    <recommendedName>
        <fullName evidence="3">DUF3129 family protein</fullName>
    </recommendedName>
</protein>
<reference evidence="2" key="1">
    <citation type="submission" date="2015-04" db="EMBL/GenBank/DDBJ databases">
        <title>The genome sequence of the plant pathogenic Rhizarian Plasmodiophora brassicae reveals insights in its biotrophic life cycle and the origin of chitin synthesis.</title>
        <authorList>
            <person name="Schwelm A."/>
            <person name="Fogelqvist J."/>
            <person name="Knaust A."/>
            <person name="Julke S."/>
            <person name="Lilja T."/>
            <person name="Dhandapani V."/>
            <person name="Bonilla-Rosso G."/>
            <person name="Karlsson M."/>
            <person name="Shevchenko A."/>
            <person name="Choi S.R."/>
            <person name="Kim H.G."/>
            <person name="Park J.Y."/>
            <person name="Lim Y.P."/>
            <person name="Ludwig-Muller J."/>
            <person name="Dixelius C."/>
        </authorList>
    </citation>
    <scope>NUCLEOTIDE SEQUENCE</scope>
    <source>
        <tissue evidence="2">Potato root galls</tissue>
    </source>
</reference>